<protein>
    <recommendedName>
        <fullName evidence="4">Secreted protein</fullName>
    </recommendedName>
</protein>
<dbReference type="EMBL" id="LAIR01000002">
    <property type="protein sequence ID" value="KNX39045.1"/>
    <property type="molecule type" value="Genomic_DNA"/>
</dbReference>
<reference evidence="3" key="1">
    <citation type="submission" date="2015-03" db="EMBL/GenBank/DDBJ databases">
        <title>Luteipulveratus halotolerans sp. nov., a novel actinobacterium (Dermacoccaceae) from Sarawak, Malaysia.</title>
        <authorList>
            <person name="Juboi H."/>
            <person name="Basik A."/>
            <person name="Shamsul S.S."/>
            <person name="Arnold P."/>
            <person name="Schmitt E.K."/>
            <person name="Sanglier J.-J."/>
            <person name="Yeo T."/>
        </authorList>
    </citation>
    <scope>NUCLEOTIDE SEQUENCE [LARGE SCALE GENOMIC DNA]</scope>
    <source>
        <strain evidence="3">C296001</strain>
    </source>
</reference>
<accession>A0A0L6CN24</accession>
<organism evidence="2 3">
    <name type="scientific">Luteipulveratus halotolerans</name>
    <dbReference type="NCBI Taxonomy" id="1631356"/>
    <lineage>
        <taxon>Bacteria</taxon>
        <taxon>Bacillati</taxon>
        <taxon>Actinomycetota</taxon>
        <taxon>Actinomycetes</taxon>
        <taxon>Micrococcales</taxon>
        <taxon>Dermacoccaceae</taxon>
        <taxon>Luteipulveratus</taxon>
    </lineage>
</organism>
<feature type="chain" id="PRO_5038835849" description="Secreted protein" evidence="1">
    <location>
        <begin position="20"/>
        <end position="96"/>
    </location>
</feature>
<evidence type="ECO:0000256" key="1">
    <source>
        <dbReference type="SAM" id="SignalP"/>
    </source>
</evidence>
<evidence type="ECO:0000313" key="3">
    <source>
        <dbReference type="Proteomes" id="UP000037397"/>
    </source>
</evidence>
<evidence type="ECO:0000313" key="2">
    <source>
        <dbReference type="EMBL" id="KNX39045.1"/>
    </source>
</evidence>
<comment type="caution">
    <text evidence="2">The sequence shown here is derived from an EMBL/GenBank/DDBJ whole genome shotgun (WGS) entry which is preliminary data.</text>
</comment>
<dbReference type="Proteomes" id="UP000037397">
    <property type="component" value="Unassembled WGS sequence"/>
</dbReference>
<name>A0A0L6CN24_9MICO</name>
<keyword evidence="3" id="KW-1185">Reference proteome</keyword>
<dbReference type="AlphaFoldDB" id="A0A0L6CN24"/>
<gene>
    <name evidence="2" type="ORF">VV01_20985</name>
</gene>
<evidence type="ECO:0008006" key="4">
    <source>
        <dbReference type="Google" id="ProtNLM"/>
    </source>
</evidence>
<keyword evidence="1" id="KW-0732">Signal</keyword>
<sequence>MMRTDFTVLLVLLAVASSAAPLSSAVPAVDVGTLALVLGTTDGAAAGGASSPHAASVSEQIAMTVSAIRRDVQPSIGLLSVSEKGRTAVLRRRRAP</sequence>
<feature type="signal peptide" evidence="1">
    <location>
        <begin position="1"/>
        <end position="19"/>
    </location>
</feature>
<proteinExistence type="predicted"/>